<dbReference type="Proteomes" id="UP000245697">
    <property type="component" value="Unassembled WGS sequence"/>
</dbReference>
<sequence length="100" mass="9480">MSGACLGGRDAGWGCGVSAGWAALNCDAFGEGNGGMVWASPPCGAGMAGGAKLAARSGGVDGGTAPNVPGTGGSCDAAACDAGRAERVNRGASRGLFCWL</sequence>
<dbReference type="AlphaFoldDB" id="A0A316FXM3"/>
<evidence type="ECO:0000313" key="2">
    <source>
        <dbReference type="Proteomes" id="UP000245697"/>
    </source>
</evidence>
<comment type="caution">
    <text evidence="1">The sequence shown here is derived from an EMBL/GenBank/DDBJ whole genome shotgun (WGS) entry which is preliminary data.</text>
</comment>
<protein>
    <submittedName>
        <fullName evidence="1">Uncharacterized protein</fullName>
    </submittedName>
</protein>
<gene>
    <name evidence="1" type="ORF">BC793_101435</name>
</gene>
<name>A0A316FXM3_9ACTN</name>
<accession>A0A316FXM3</accession>
<keyword evidence="2" id="KW-1185">Reference proteome</keyword>
<reference evidence="1 2" key="1">
    <citation type="submission" date="2018-05" db="EMBL/GenBank/DDBJ databases">
        <title>Genomic Encyclopedia of Archaeal and Bacterial Type Strains, Phase II (KMG-II): from individual species to whole genera.</title>
        <authorList>
            <person name="Goeker M."/>
        </authorList>
    </citation>
    <scope>NUCLEOTIDE SEQUENCE [LARGE SCALE GENOMIC DNA]</scope>
    <source>
        <strain evidence="1 2">DSM 45184</strain>
    </source>
</reference>
<evidence type="ECO:0000313" key="1">
    <source>
        <dbReference type="EMBL" id="PWK52426.1"/>
    </source>
</evidence>
<proteinExistence type="predicted"/>
<dbReference type="EMBL" id="QGGR01000001">
    <property type="protein sequence ID" value="PWK52426.1"/>
    <property type="molecule type" value="Genomic_DNA"/>
</dbReference>
<organism evidence="1 2">
    <name type="scientific">Actinoplanes xinjiangensis</name>
    <dbReference type="NCBI Taxonomy" id="512350"/>
    <lineage>
        <taxon>Bacteria</taxon>
        <taxon>Bacillati</taxon>
        <taxon>Actinomycetota</taxon>
        <taxon>Actinomycetes</taxon>
        <taxon>Micromonosporales</taxon>
        <taxon>Micromonosporaceae</taxon>
        <taxon>Actinoplanes</taxon>
    </lineage>
</organism>